<dbReference type="OrthoDB" id="2281895at2759"/>
<dbReference type="Proteomes" id="UP000095728">
    <property type="component" value="Unassembled WGS sequence"/>
</dbReference>
<dbReference type="GO" id="GO:0004525">
    <property type="term" value="F:ribonuclease III activity"/>
    <property type="evidence" value="ECO:0007669"/>
    <property type="project" value="InterPro"/>
</dbReference>
<dbReference type="GO" id="GO:0003735">
    <property type="term" value="F:structural constituent of ribosome"/>
    <property type="evidence" value="ECO:0007669"/>
    <property type="project" value="InterPro"/>
</dbReference>
<accession>A0A1E5RVW9</accession>
<dbReference type="InterPro" id="IPR040030">
    <property type="entry name" value="Ribosomal_mL57"/>
</dbReference>
<dbReference type="STRING" id="56408.A0A1E5RVW9"/>
<dbReference type="CDD" id="cd00593">
    <property type="entry name" value="RIBOc"/>
    <property type="match status" value="1"/>
</dbReference>
<evidence type="ECO:0000313" key="3">
    <source>
        <dbReference type="Proteomes" id="UP000095728"/>
    </source>
</evidence>
<name>A0A1E5RVW9_9ASCO</name>
<dbReference type="SMART" id="SM00535">
    <property type="entry name" value="RIBOc"/>
    <property type="match status" value="1"/>
</dbReference>
<evidence type="ECO:0000259" key="1">
    <source>
        <dbReference type="SMART" id="SM00535"/>
    </source>
</evidence>
<protein>
    <submittedName>
        <fullName evidence="2">54S ribosomal protein L15, mitochondrial</fullName>
    </submittedName>
</protein>
<gene>
    <name evidence="2" type="ORF">AWRI3579_g499</name>
</gene>
<dbReference type="Gene3D" id="1.10.1520.10">
    <property type="entry name" value="Ribonuclease III domain"/>
    <property type="match status" value="1"/>
</dbReference>
<organism evidence="2 3">
    <name type="scientific">Hanseniaspora osmophila</name>
    <dbReference type="NCBI Taxonomy" id="56408"/>
    <lineage>
        <taxon>Eukaryota</taxon>
        <taxon>Fungi</taxon>
        <taxon>Dikarya</taxon>
        <taxon>Ascomycota</taxon>
        <taxon>Saccharomycotina</taxon>
        <taxon>Saccharomycetes</taxon>
        <taxon>Saccharomycodales</taxon>
        <taxon>Saccharomycodaceae</taxon>
        <taxon>Hanseniaspora</taxon>
    </lineage>
</organism>
<dbReference type="GO" id="GO:0006396">
    <property type="term" value="P:RNA processing"/>
    <property type="evidence" value="ECO:0007669"/>
    <property type="project" value="InterPro"/>
</dbReference>
<reference evidence="3" key="1">
    <citation type="journal article" date="2016" name="Genome Announc.">
        <title>Genome sequences of three species of Hanseniaspora isolated from spontaneous wine fermentations.</title>
        <authorList>
            <person name="Sternes P.R."/>
            <person name="Lee D."/>
            <person name="Kutyna D.R."/>
            <person name="Borneman A.R."/>
        </authorList>
    </citation>
    <scope>NUCLEOTIDE SEQUENCE [LARGE SCALE GENOMIC DNA]</scope>
    <source>
        <strain evidence="3">AWRI3579</strain>
    </source>
</reference>
<dbReference type="InterPro" id="IPR000999">
    <property type="entry name" value="RNase_III_dom"/>
</dbReference>
<feature type="domain" description="RNase III" evidence="1">
    <location>
        <begin position="95"/>
        <end position="235"/>
    </location>
</feature>
<dbReference type="AlphaFoldDB" id="A0A1E5RVW9"/>
<evidence type="ECO:0000313" key="2">
    <source>
        <dbReference type="EMBL" id="OEJ90945.1"/>
    </source>
</evidence>
<dbReference type="GO" id="GO:0005762">
    <property type="term" value="C:mitochondrial large ribosomal subunit"/>
    <property type="evidence" value="ECO:0007669"/>
    <property type="project" value="InterPro"/>
</dbReference>
<dbReference type="PANTHER" id="PTHR28160">
    <property type="entry name" value="54S RIBOSOMAL PROTEIN L15, MITOCHONDRIAL"/>
    <property type="match status" value="1"/>
</dbReference>
<proteinExistence type="predicted"/>
<dbReference type="EMBL" id="LPNM01000003">
    <property type="protein sequence ID" value="OEJ90945.1"/>
    <property type="molecule type" value="Genomic_DNA"/>
</dbReference>
<dbReference type="Pfam" id="PF14622">
    <property type="entry name" value="Ribonucleas_3_3"/>
    <property type="match status" value="1"/>
</dbReference>
<comment type="caution">
    <text evidence="2">The sequence shown here is derived from an EMBL/GenBank/DDBJ whole genome shotgun (WGS) entry which is preliminary data.</text>
</comment>
<dbReference type="SUPFAM" id="SSF69065">
    <property type="entry name" value="RNase III domain-like"/>
    <property type="match status" value="1"/>
</dbReference>
<sequence>MLQNISRGALISRAGTFYPLSNVLRLHGSCHYRSIATYLHSGSRVRGLKKNSDEYLTVQHNDKKLHIDRVDLSAYKSEIFDKLNMNKYGIDLDESLVLQCLTHKSFAHGLKPYNEKLSVMGYHFIKYFAIVKDMTKLQNSENVNNKNIIGSAFSKKVLSNEVLNKVFEQHQLQDLVFWKKRALDHNEGNFNGEFTVHSTCLKALVGAILLKNGQDKTSQFFEQEIYHKMVQLASKQ</sequence>
<dbReference type="InParanoid" id="A0A1E5RVW9"/>
<dbReference type="FunCoup" id="A0A1E5RVW9">
    <property type="interactions" value="196"/>
</dbReference>
<keyword evidence="2" id="KW-0689">Ribosomal protein</keyword>
<dbReference type="PANTHER" id="PTHR28160:SF1">
    <property type="entry name" value="LARGE RIBOSOMAL SUBUNIT PROTEIN ML57"/>
    <property type="match status" value="1"/>
</dbReference>
<keyword evidence="2" id="KW-0687">Ribonucleoprotein</keyword>
<keyword evidence="3" id="KW-1185">Reference proteome</keyword>
<dbReference type="GO" id="GO:0032543">
    <property type="term" value="P:mitochondrial translation"/>
    <property type="evidence" value="ECO:0007669"/>
    <property type="project" value="InterPro"/>
</dbReference>
<dbReference type="InterPro" id="IPR036389">
    <property type="entry name" value="RNase_III_sf"/>
</dbReference>